<dbReference type="PANTHER" id="PTHR40115:SF1">
    <property type="entry name" value="INNER MEMBRANE PROTEIN WITH PEPSY TM HELIX"/>
    <property type="match status" value="1"/>
</dbReference>
<dbReference type="PANTHER" id="PTHR40115">
    <property type="entry name" value="INNER MEMBRANE PROTEIN WITH PEPSY TM HELIX"/>
    <property type="match status" value="1"/>
</dbReference>
<proteinExistence type="predicted"/>
<keyword evidence="1" id="KW-0472">Membrane</keyword>
<evidence type="ECO:0000313" key="3">
    <source>
        <dbReference type="Proteomes" id="UP000241167"/>
    </source>
</evidence>
<keyword evidence="1" id="KW-0812">Transmembrane</keyword>
<comment type="caution">
    <text evidence="2">The sequence shown here is derived from an EMBL/GenBank/DDBJ whole genome shotgun (WGS) entry which is preliminary data.</text>
</comment>
<sequence length="217" mass="23629">MTAATPIRPKPSSKSRRGFWLRQLHRWHWISSATCLMGMLLFAITGITLNHAGDISAEPVTATKTVALDQATAATLASARVAEGEKTPIPDTVRAALKPLLSTAIPAAPAEWSADEIFLELPRPGGDATLTIDRATGEAVYETTDRGWIAYLNDLHKGRNTGPVWSWFIDIFAVACLVFSITGLFLLQLHSKHRPSTWPIVGFGLLVPVLLAILFIH</sequence>
<accession>A0A2P7QKI4</accession>
<dbReference type="InterPro" id="IPR032307">
    <property type="entry name" value="PepSY_TM-like_2"/>
</dbReference>
<evidence type="ECO:0008006" key="4">
    <source>
        <dbReference type="Google" id="ProtNLM"/>
    </source>
</evidence>
<feature type="transmembrane region" description="Helical" evidence="1">
    <location>
        <begin position="164"/>
        <end position="186"/>
    </location>
</feature>
<protein>
    <recommendedName>
        <fullName evidence="4">Peptidase</fullName>
    </recommendedName>
</protein>
<dbReference type="OrthoDB" id="27171at2"/>
<dbReference type="Pfam" id="PF16357">
    <property type="entry name" value="PepSY_TM_like_2"/>
    <property type="match status" value="1"/>
</dbReference>
<name>A0A2P7QKI4_9SPHN</name>
<reference evidence="2 3" key="1">
    <citation type="submission" date="2018-03" db="EMBL/GenBank/DDBJ databases">
        <title>The draft genome of Sphingosinicella sp. GL-C-18.</title>
        <authorList>
            <person name="Liu L."/>
            <person name="Li L."/>
            <person name="Liang L."/>
            <person name="Zhang X."/>
            <person name="Wang T."/>
        </authorList>
    </citation>
    <scope>NUCLEOTIDE SEQUENCE [LARGE SCALE GENOMIC DNA]</scope>
    <source>
        <strain evidence="2 3">GL-C-18</strain>
    </source>
</reference>
<dbReference type="Proteomes" id="UP000241167">
    <property type="component" value="Unassembled WGS sequence"/>
</dbReference>
<feature type="transmembrane region" description="Helical" evidence="1">
    <location>
        <begin position="198"/>
        <end position="216"/>
    </location>
</feature>
<feature type="transmembrane region" description="Helical" evidence="1">
    <location>
        <begin position="27"/>
        <end position="49"/>
    </location>
</feature>
<gene>
    <name evidence="2" type="ORF">C7I55_18905</name>
</gene>
<evidence type="ECO:0000313" key="2">
    <source>
        <dbReference type="EMBL" id="PSJ38499.1"/>
    </source>
</evidence>
<dbReference type="RefSeq" id="WP_106514567.1">
    <property type="nucleotide sequence ID" value="NZ_PXYI01000006.1"/>
</dbReference>
<keyword evidence="3" id="KW-1185">Reference proteome</keyword>
<evidence type="ECO:0000256" key="1">
    <source>
        <dbReference type="SAM" id="Phobius"/>
    </source>
</evidence>
<keyword evidence="1" id="KW-1133">Transmembrane helix</keyword>
<dbReference type="EMBL" id="PXYI01000006">
    <property type="protein sequence ID" value="PSJ38499.1"/>
    <property type="molecule type" value="Genomic_DNA"/>
</dbReference>
<dbReference type="AlphaFoldDB" id="A0A2P7QKI4"/>
<organism evidence="2 3">
    <name type="scientific">Allosphingosinicella deserti</name>
    <dbReference type="NCBI Taxonomy" id="2116704"/>
    <lineage>
        <taxon>Bacteria</taxon>
        <taxon>Pseudomonadati</taxon>
        <taxon>Pseudomonadota</taxon>
        <taxon>Alphaproteobacteria</taxon>
        <taxon>Sphingomonadales</taxon>
        <taxon>Sphingomonadaceae</taxon>
        <taxon>Allosphingosinicella</taxon>
    </lineage>
</organism>